<protein>
    <submittedName>
        <fullName evidence="14">Kinesin</fullName>
    </submittedName>
</protein>
<keyword evidence="6 10" id="KW-0505">Motor protein</keyword>
<dbReference type="GO" id="GO:0007052">
    <property type="term" value="P:mitotic spindle organization"/>
    <property type="evidence" value="ECO:0007669"/>
    <property type="project" value="TreeGrafter"/>
</dbReference>
<evidence type="ECO:0000256" key="3">
    <source>
        <dbReference type="ARBA" id="ARBA00022701"/>
    </source>
</evidence>
<feature type="region of interest" description="Disordered" evidence="12">
    <location>
        <begin position="510"/>
        <end position="563"/>
    </location>
</feature>
<feature type="compositionally biased region" description="Polar residues" evidence="12">
    <location>
        <begin position="17"/>
        <end position="34"/>
    </location>
</feature>
<dbReference type="InterPro" id="IPR001752">
    <property type="entry name" value="Kinesin_motor_dom"/>
</dbReference>
<dbReference type="GO" id="GO:0005819">
    <property type="term" value="C:spindle"/>
    <property type="evidence" value="ECO:0007669"/>
    <property type="project" value="UniProtKB-SubCell"/>
</dbReference>
<dbReference type="GO" id="GO:0005874">
    <property type="term" value="C:microtubule"/>
    <property type="evidence" value="ECO:0007669"/>
    <property type="project" value="UniProtKB-KW"/>
</dbReference>
<feature type="region of interest" description="Disordered" evidence="12">
    <location>
        <begin position="1"/>
        <end position="34"/>
    </location>
</feature>
<evidence type="ECO:0000256" key="8">
    <source>
        <dbReference type="ARBA" id="ARBA00034704"/>
    </source>
</evidence>
<feature type="compositionally biased region" description="Basic and acidic residues" evidence="12">
    <location>
        <begin position="1"/>
        <end position="12"/>
    </location>
</feature>
<evidence type="ECO:0000256" key="4">
    <source>
        <dbReference type="ARBA" id="ARBA00022741"/>
    </source>
</evidence>
<dbReference type="GO" id="GO:0051231">
    <property type="term" value="P:spindle elongation"/>
    <property type="evidence" value="ECO:0007669"/>
    <property type="project" value="TreeGrafter"/>
</dbReference>
<dbReference type="InterPro" id="IPR036961">
    <property type="entry name" value="Kinesin_motor_dom_sf"/>
</dbReference>
<keyword evidence="11" id="KW-0175">Coiled coil</keyword>
<dbReference type="PROSITE" id="PS00411">
    <property type="entry name" value="KINESIN_MOTOR_1"/>
    <property type="match status" value="1"/>
</dbReference>
<organism evidence="14 15">
    <name type="scientific">Chloropicon primus</name>
    <dbReference type="NCBI Taxonomy" id="1764295"/>
    <lineage>
        <taxon>Eukaryota</taxon>
        <taxon>Viridiplantae</taxon>
        <taxon>Chlorophyta</taxon>
        <taxon>Chloropicophyceae</taxon>
        <taxon>Chloropicales</taxon>
        <taxon>Chloropicaceae</taxon>
        <taxon>Chloropicon</taxon>
    </lineage>
</organism>
<dbReference type="GO" id="GO:0005524">
    <property type="term" value="F:ATP binding"/>
    <property type="evidence" value="ECO:0007669"/>
    <property type="project" value="UniProtKB-UniRule"/>
</dbReference>
<dbReference type="PANTHER" id="PTHR47969:SF29">
    <property type="entry name" value="KINESIN-LIKE PROTEIN"/>
    <property type="match status" value="1"/>
</dbReference>
<dbReference type="PRINTS" id="PR00380">
    <property type="entry name" value="KINESINHEAVY"/>
</dbReference>
<keyword evidence="7" id="KW-0206">Cytoskeleton</keyword>
<dbReference type="SUPFAM" id="SSF52540">
    <property type="entry name" value="P-loop containing nucleoside triphosphate hydrolases"/>
    <property type="match status" value="1"/>
</dbReference>
<feature type="compositionally biased region" description="Polar residues" evidence="12">
    <location>
        <begin position="1265"/>
        <end position="1284"/>
    </location>
</feature>
<evidence type="ECO:0000256" key="1">
    <source>
        <dbReference type="ARBA" id="ARBA00004186"/>
    </source>
</evidence>
<dbReference type="InterPro" id="IPR027640">
    <property type="entry name" value="Kinesin-like_fam"/>
</dbReference>
<feature type="coiled-coil region" evidence="11">
    <location>
        <begin position="1177"/>
        <end position="1250"/>
    </location>
</feature>
<evidence type="ECO:0000256" key="10">
    <source>
        <dbReference type="PROSITE-ProRule" id="PRU00283"/>
    </source>
</evidence>
<feature type="domain" description="Kinesin motor" evidence="13">
    <location>
        <begin position="41"/>
        <end position="405"/>
    </location>
</feature>
<keyword evidence="15" id="KW-1185">Reference proteome</keyword>
<feature type="compositionally biased region" description="Polar residues" evidence="12">
    <location>
        <begin position="202"/>
        <end position="214"/>
    </location>
</feature>
<comment type="subcellular location">
    <subcellularLocation>
        <location evidence="1">Cytoplasm</location>
        <location evidence="1">Cytoskeleton</location>
        <location evidence="1">Spindle</location>
    </subcellularLocation>
</comment>
<proteinExistence type="inferred from homology"/>
<dbReference type="Gene3D" id="3.40.850.10">
    <property type="entry name" value="Kinesin motor domain"/>
    <property type="match status" value="1"/>
</dbReference>
<dbReference type="Pfam" id="PF00225">
    <property type="entry name" value="Kinesin"/>
    <property type="match status" value="1"/>
</dbReference>
<keyword evidence="2" id="KW-0963">Cytoplasm</keyword>
<dbReference type="PROSITE" id="PS50067">
    <property type="entry name" value="KINESIN_MOTOR_2"/>
    <property type="match status" value="1"/>
</dbReference>
<evidence type="ECO:0000313" key="15">
    <source>
        <dbReference type="Proteomes" id="UP000316726"/>
    </source>
</evidence>
<dbReference type="STRING" id="1764295.A0A5B8MZ31"/>
<evidence type="ECO:0000256" key="7">
    <source>
        <dbReference type="ARBA" id="ARBA00023212"/>
    </source>
</evidence>
<feature type="coiled-coil region" evidence="11">
    <location>
        <begin position="931"/>
        <end position="958"/>
    </location>
</feature>
<sequence>MRSPMRERESRCGDANANPQLGLQSPSGPSSTCSGLGSVHRVLVALRTRPLLPQEKIQKARECVHPEADKAVVTFGRDRTFAFDSVFDQRSRQEDLFKACTGSLIDAVFEGYNACVFAYGQTSSGKTFTMGSGSHLVAEEDVGLIPRVINEIFERCEAKQRQEREEHGTESGAVSIGATTSFKLRCQFLEIHNEEVKDLLDPSTTSSSVLQGASKSHHPYGSAPSGGIAIRENGNGQIVVAGAKEEEVQTREDLMRLLEMGSASRTTGDTRMNACSSRSHAIFTIILDQDTEADGGEVRKISAKFHLVDLAGSERQKKTGATGKRFKESVTINKGLLALGNVISALSSKQSHKHVPYRESKLTRMLQDSIGGNSRTIMIACVSTSDTNMEETLNTLKYASRARNIKNVTFVNYRKDPKEDEIPDTTSSAFVEDAQEGISGLEESEVSKQLVTLSTRLKDAEGRNSTLQRLLDDKIAIESSLQQLVHRFTSTGDMSKEASRLFKEAFLSSPRKAACPPRSRPLSAMVGGSRAPRTSDKNRPRSASVPKSQQPAATASPIAKRALDVGKEEETILGDDDFSVENEDEVLFDQGIEEEIFLEAGEDECNGSVALTTEESDLNLSKRKLEQELKQLSSHIVHKEELIEQLTKNQEEAQAASHAYESLAQELEMQVKEKEEEVERLKLEVSNLDESIAQSVEEKHELKIEYDEKLQSVMQQLSKLKRKLTENNATRLERVRKQSEEKILHLESDLESMRVKQSSLRKKLRDTQDDYEREVERKNKELELARKEADDRDRRIEQLEKQNKRQTTLLKKKAEEAASAQRKLKELNQNSTNVERVAASNTKGTAGSAKPIVAVGRKAPLRTPAKQCSKTKVALDEQVERLVQRSEIKEQLEVQKRRKIELMAEREGILQELAPYQQKKAKQEEIIKLKIREFMYAIEELDAEIDKMQEEASLGNEIAAKEVVELQTFRSDAYTRRCDLQNMLQTGKVLTEKDGEDLAELEDRLDGIVTEVDYVVQQINESKVQLEEAEASGRKMKKLMSALSQKEIQSLLGMYLNSMVEMYSKERKDAHRITELEVVLAEKGSQIDHLTSGIKARDFEYNFRTTQLEKEHADKMQDVFSHFNLALGDSAKPHQGELPSSSSSSLRRSKVDGGDAQQGDAQQDGDSTKAKEIYGLVKLQQEQMEVLDKQNHELKDTNKDLTLKVRQAQEQAEVSQNTYEEKILSMSLNLEESNNLNKSLMEEVSNYKKHLRSLGNAVRISRSSLRPLSAAQVQQKQMRASQQADDFPKGLLSSSPP</sequence>
<feature type="region of interest" description="Disordered" evidence="12">
    <location>
        <begin position="202"/>
        <end position="229"/>
    </location>
</feature>
<dbReference type="Proteomes" id="UP000316726">
    <property type="component" value="Chromosome 15"/>
</dbReference>
<dbReference type="EMBL" id="CP031048">
    <property type="protein sequence ID" value="QDZ24935.1"/>
    <property type="molecule type" value="Genomic_DNA"/>
</dbReference>
<evidence type="ECO:0000256" key="9">
    <source>
        <dbReference type="ARBA" id="ARBA00046159"/>
    </source>
</evidence>
<dbReference type="GO" id="GO:0007018">
    <property type="term" value="P:microtubule-based movement"/>
    <property type="evidence" value="ECO:0007669"/>
    <property type="project" value="InterPro"/>
</dbReference>
<evidence type="ECO:0000256" key="11">
    <source>
        <dbReference type="SAM" id="Coils"/>
    </source>
</evidence>
<evidence type="ECO:0000256" key="2">
    <source>
        <dbReference type="ARBA" id="ARBA00022490"/>
    </source>
</evidence>
<comment type="function">
    <text evidence="9">Responsible for microtubule translocation. May be important for the organization of phragmoplast-specific arrays of microtubules. Plays an essential role in stabilizing the mitotic spindle. Required during mitotic cytokinesis.</text>
</comment>
<dbReference type="InterPro" id="IPR027417">
    <property type="entry name" value="P-loop_NTPase"/>
</dbReference>
<gene>
    <name evidence="14" type="ORF">A3770_15p74530</name>
</gene>
<feature type="binding site" evidence="10">
    <location>
        <begin position="120"/>
        <end position="127"/>
    </location>
    <ligand>
        <name>ATP</name>
        <dbReference type="ChEBI" id="CHEBI:30616"/>
    </ligand>
</feature>
<keyword evidence="4 10" id="KW-0547">Nucleotide-binding</keyword>
<feature type="coiled-coil region" evidence="11">
    <location>
        <begin position="615"/>
        <end position="837"/>
    </location>
</feature>
<feature type="region of interest" description="Disordered" evidence="12">
    <location>
        <begin position="1130"/>
        <end position="1169"/>
    </location>
</feature>
<dbReference type="GO" id="GO:0003777">
    <property type="term" value="F:microtubule motor activity"/>
    <property type="evidence" value="ECO:0007669"/>
    <property type="project" value="InterPro"/>
</dbReference>
<accession>A0A5B8MZ31</accession>
<dbReference type="GO" id="GO:0008017">
    <property type="term" value="F:microtubule binding"/>
    <property type="evidence" value="ECO:0007669"/>
    <property type="project" value="InterPro"/>
</dbReference>
<evidence type="ECO:0000256" key="6">
    <source>
        <dbReference type="ARBA" id="ARBA00023175"/>
    </source>
</evidence>
<keyword evidence="3" id="KW-0493">Microtubule</keyword>
<evidence type="ECO:0000259" key="13">
    <source>
        <dbReference type="PROSITE" id="PS50067"/>
    </source>
</evidence>
<dbReference type="Pfam" id="PF25764">
    <property type="entry name" value="KIF21A_4th"/>
    <property type="match status" value="1"/>
</dbReference>
<reference evidence="14 15" key="1">
    <citation type="submission" date="2018-07" db="EMBL/GenBank/DDBJ databases">
        <title>The complete nuclear genome of the prasinophyte Chloropicon primus (CCMP1205).</title>
        <authorList>
            <person name="Pombert J.-F."/>
            <person name="Otis C."/>
            <person name="Turmel M."/>
            <person name="Lemieux C."/>
        </authorList>
    </citation>
    <scope>NUCLEOTIDE SEQUENCE [LARGE SCALE GENOMIC DNA]</scope>
    <source>
        <strain evidence="14 15">CCMP1205</strain>
    </source>
</reference>
<comment type="similarity">
    <text evidence="8">Belongs to the TRAFAC class myosin-kinesin ATPase superfamily. Kinesin family. KIN-5/BimC subfamily.</text>
</comment>
<keyword evidence="5 10" id="KW-0067">ATP-binding</keyword>
<dbReference type="GO" id="GO:0005875">
    <property type="term" value="C:microtubule associated complex"/>
    <property type="evidence" value="ECO:0007669"/>
    <property type="project" value="TreeGrafter"/>
</dbReference>
<feature type="compositionally biased region" description="Low complexity" evidence="12">
    <location>
        <begin position="1154"/>
        <end position="1165"/>
    </location>
</feature>
<evidence type="ECO:0000256" key="5">
    <source>
        <dbReference type="ARBA" id="ARBA00022840"/>
    </source>
</evidence>
<dbReference type="FunFam" id="3.40.850.10:FF:000019">
    <property type="entry name" value="Kinesin-like protein KIN-5D"/>
    <property type="match status" value="1"/>
</dbReference>
<dbReference type="InterPro" id="IPR019821">
    <property type="entry name" value="Kinesin_motor_CS"/>
</dbReference>
<feature type="region of interest" description="Disordered" evidence="12">
    <location>
        <begin position="1265"/>
        <end position="1297"/>
    </location>
</feature>
<evidence type="ECO:0000313" key="14">
    <source>
        <dbReference type="EMBL" id="QDZ24935.1"/>
    </source>
</evidence>
<dbReference type="PANTHER" id="PTHR47969">
    <property type="entry name" value="CHROMOSOME-ASSOCIATED KINESIN KIF4A-RELATED"/>
    <property type="match status" value="1"/>
</dbReference>
<evidence type="ECO:0000256" key="12">
    <source>
        <dbReference type="SAM" id="MobiDB-lite"/>
    </source>
</evidence>
<name>A0A5B8MZ31_9CHLO</name>
<dbReference type="SMART" id="SM00129">
    <property type="entry name" value="KISc"/>
    <property type="match status" value="1"/>
</dbReference>
<dbReference type="OrthoDB" id="1916078at2759"/>